<dbReference type="InterPro" id="IPR032808">
    <property type="entry name" value="DoxX"/>
</dbReference>
<accession>A0A3A4B2W5</accession>
<protein>
    <submittedName>
        <fullName evidence="8">DoxX family protein</fullName>
    </submittedName>
</protein>
<keyword evidence="5 7" id="KW-1133">Transmembrane helix</keyword>
<comment type="similarity">
    <text evidence="2">Belongs to the DoxX family.</text>
</comment>
<name>A0A3A4B2W5_9ACTN</name>
<comment type="subcellular location">
    <subcellularLocation>
        <location evidence="1">Cell membrane</location>
        <topology evidence="1">Multi-pass membrane protein</topology>
    </subcellularLocation>
</comment>
<dbReference type="PANTHER" id="PTHR33452">
    <property type="entry name" value="OXIDOREDUCTASE CATD-RELATED"/>
    <property type="match status" value="1"/>
</dbReference>
<dbReference type="Proteomes" id="UP000265768">
    <property type="component" value="Unassembled WGS sequence"/>
</dbReference>
<evidence type="ECO:0000256" key="5">
    <source>
        <dbReference type="ARBA" id="ARBA00022989"/>
    </source>
</evidence>
<comment type="caution">
    <text evidence="8">The sequence shown here is derived from an EMBL/GenBank/DDBJ whole genome shotgun (WGS) entry which is preliminary data.</text>
</comment>
<evidence type="ECO:0000256" key="4">
    <source>
        <dbReference type="ARBA" id="ARBA00022692"/>
    </source>
</evidence>
<dbReference type="PANTHER" id="PTHR33452:SF1">
    <property type="entry name" value="INNER MEMBRANE PROTEIN YPHA-RELATED"/>
    <property type="match status" value="1"/>
</dbReference>
<feature type="transmembrane region" description="Helical" evidence="7">
    <location>
        <begin position="50"/>
        <end position="73"/>
    </location>
</feature>
<keyword evidence="4 7" id="KW-0812">Transmembrane</keyword>
<evidence type="ECO:0000313" key="8">
    <source>
        <dbReference type="EMBL" id="RJL32515.1"/>
    </source>
</evidence>
<evidence type="ECO:0000256" key="3">
    <source>
        <dbReference type="ARBA" id="ARBA00022475"/>
    </source>
</evidence>
<dbReference type="OrthoDB" id="1122432at2"/>
<dbReference type="Pfam" id="PF07681">
    <property type="entry name" value="DoxX"/>
    <property type="match status" value="1"/>
</dbReference>
<dbReference type="InterPro" id="IPR051907">
    <property type="entry name" value="DoxX-like_oxidoreductase"/>
</dbReference>
<feature type="transmembrane region" description="Helical" evidence="7">
    <location>
        <begin position="80"/>
        <end position="100"/>
    </location>
</feature>
<keyword evidence="9" id="KW-1185">Reference proteome</keyword>
<keyword evidence="3" id="KW-1003">Cell membrane</keyword>
<dbReference type="GO" id="GO:0005886">
    <property type="term" value="C:plasma membrane"/>
    <property type="evidence" value="ECO:0007669"/>
    <property type="project" value="UniProtKB-SubCell"/>
</dbReference>
<proteinExistence type="inferred from homology"/>
<reference evidence="8 9" key="1">
    <citation type="submission" date="2018-09" db="EMBL/GenBank/DDBJ databases">
        <title>YIM 75507 draft genome.</title>
        <authorList>
            <person name="Tang S."/>
            <person name="Feng Y."/>
        </authorList>
    </citation>
    <scope>NUCLEOTIDE SEQUENCE [LARGE SCALE GENOMIC DNA]</scope>
    <source>
        <strain evidence="8 9">YIM 75507</strain>
    </source>
</reference>
<feature type="transmembrane region" description="Helical" evidence="7">
    <location>
        <begin position="106"/>
        <end position="127"/>
    </location>
</feature>
<dbReference type="EMBL" id="QZEY01000004">
    <property type="protein sequence ID" value="RJL32515.1"/>
    <property type="molecule type" value="Genomic_DNA"/>
</dbReference>
<evidence type="ECO:0000313" key="9">
    <source>
        <dbReference type="Proteomes" id="UP000265768"/>
    </source>
</evidence>
<gene>
    <name evidence="8" type="ORF">D5H75_13390</name>
</gene>
<feature type="transmembrane region" description="Helical" evidence="7">
    <location>
        <begin position="7"/>
        <end position="30"/>
    </location>
</feature>
<organism evidence="8 9">
    <name type="scientific">Bailinhaonella thermotolerans</name>
    <dbReference type="NCBI Taxonomy" id="1070861"/>
    <lineage>
        <taxon>Bacteria</taxon>
        <taxon>Bacillati</taxon>
        <taxon>Actinomycetota</taxon>
        <taxon>Actinomycetes</taxon>
        <taxon>Streptosporangiales</taxon>
        <taxon>Streptosporangiaceae</taxon>
        <taxon>Bailinhaonella</taxon>
    </lineage>
</organism>
<dbReference type="RefSeq" id="WP_119926764.1">
    <property type="nucleotide sequence ID" value="NZ_QZEY01000004.1"/>
</dbReference>
<evidence type="ECO:0000256" key="7">
    <source>
        <dbReference type="SAM" id="Phobius"/>
    </source>
</evidence>
<evidence type="ECO:0000256" key="2">
    <source>
        <dbReference type="ARBA" id="ARBA00006679"/>
    </source>
</evidence>
<evidence type="ECO:0000256" key="6">
    <source>
        <dbReference type="ARBA" id="ARBA00023136"/>
    </source>
</evidence>
<keyword evidence="6 7" id="KW-0472">Membrane</keyword>
<dbReference type="AlphaFoldDB" id="A0A3A4B2W5"/>
<sequence length="143" mass="14827">MNRRFPYLLDLALLVTRIAVGVVFLAHGWSKVSGGGTAAGFEKMGVPLPAVSAFYATWVEVLGGIALIVGLAVPIAGVLLFLDMLGAFVLVHAGNGIFVSDGGFELVLVLGVSALLLAAAGSGKFGVDELWRSRRADRQSVSA</sequence>
<evidence type="ECO:0000256" key="1">
    <source>
        <dbReference type="ARBA" id="ARBA00004651"/>
    </source>
</evidence>